<dbReference type="NCBIfam" id="TIGR01076">
    <property type="entry name" value="sortase_fam"/>
    <property type="match status" value="1"/>
</dbReference>
<dbReference type="InterPro" id="IPR053525">
    <property type="entry name" value="Sortase_D"/>
</dbReference>
<evidence type="ECO:0000256" key="2">
    <source>
        <dbReference type="PIRSR" id="PIRSR605754-1"/>
    </source>
</evidence>
<feature type="active site" description="Acyl-thioester intermediate" evidence="2">
    <location>
        <position position="166"/>
    </location>
</feature>
<accession>A0A7V7RL22</accession>
<reference evidence="3 4" key="1">
    <citation type="journal article" date="2014" name="Arch. Microbiol.">
        <title>Bacillus mesophilum sp. nov., strain IITR-54T, a novel 4-chlorobiphenyl dechlorinating bacterium.</title>
        <authorList>
            <person name="Manickam N."/>
            <person name="Singh N.K."/>
            <person name="Bajaj A."/>
            <person name="Kumar R.M."/>
            <person name="Kaur G."/>
            <person name="Kaur N."/>
            <person name="Bala M."/>
            <person name="Kumar A."/>
            <person name="Mayilraj S."/>
        </authorList>
    </citation>
    <scope>NUCLEOTIDE SEQUENCE [LARGE SCALE GENOMIC DNA]</scope>
    <source>
        <strain evidence="3 4">IITR-54</strain>
    </source>
</reference>
<keyword evidence="1" id="KW-0378">Hydrolase</keyword>
<dbReference type="InterPro" id="IPR041999">
    <property type="entry name" value="Sortase_D_1"/>
</dbReference>
<evidence type="ECO:0000313" key="3">
    <source>
        <dbReference type="EMBL" id="KAB2332058.1"/>
    </source>
</evidence>
<protein>
    <submittedName>
        <fullName evidence="3">Class D sortase</fullName>
    </submittedName>
</protein>
<comment type="caution">
    <text evidence="3">The sequence shown here is derived from an EMBL/GenBank/DDBJ whole genome shotgun (WGS) entry which is preliminary data.</text>
</comment>
<dbReference type="EMBL" id="WBOT01000004">
    <property type="protein sequence ID" value="KAB2332058.1"/>
    <property type="molecule type" value="Genomic_DNA"/>
</dbReference>
<dbReference type="InterPro" id="IPR023365">
    <property type="entry name" value="Sortase_dom-sf"/>
</dbReference>
<dbReference type="Gene3D" id="2.40.260.10">
    <property type="entry name" value="Sortase"/>
    <property type="match status" value="1"/>
</dbReference>
<proteinExistence type="predicted"/>
<dbReference type="CDD" id="cd05828">
    <property type="entry name" value="Sortase_D_1"/>
    <property type="match status" value="1"/>
</dbReference>
<keyword evidence="4" id="KW-1185">Reference proteome</keyword>
<dbReference type="AlphaFoldDB" id="A0A7V7RL22"/>
<dbReference type="Pfam" id="PF04203">
    <property type="entry name" value="Sortase"/>
    <property type="match status" value="1"/>
</dbReference>
<dbReference type="Proteomes" id="UP000441354">
    <property type="component" value="Unassembled WGS sequence"/>
</dbReference>
<evidence type="ECO:0000313" key="4">
    <source>
        <dbReference type="Proteomes" id="UP000441354"/>
    </source>
</evidence>
<dbReference type="InterPro" id="IPR005754">
    <property type="entry name" value="Sortase"/>
</dbReference>
<dbReference type="OrthoDB" id="165822at2"/>
<evidence type="ECO:0000256" key="1">
    <source>
        <dbReference type="ARBA" id="ARBA00022801"/>
    </source>
</evidence>
<dbReference type="SUPFAM" id="SSF63817">
    <property type="entry name" value="Sortase"/>
    <property type="match status" value="1"/>
</dbReference>
<sequence>MIVGGGLLYKGISAIAETEAKTAESLEQAYRNIGKSSESNLSSVTEQTPIEIPSFQIGESIGILQLPTIDGELPIIEGTDEDELEKGVGHFSSTVLPGQADQILLSGHRDTVFRRLGDVQIGDLVHMIMPYGEFTYKIKRSYIVDADDTTVIRSTAPEELLTISTCYPFSFIGDAPYRYILEAELVETTQG</sequence>
<dbReference type="GO" id="GO:0016787">
    <property type="term" value="F:hydrolase activity"/>
    <property type="evidence" value="ECO:0007669"/>
    <property type="project" value="UniProtKB-KW"/>
</dbReference>
<name>A0A7V7RL22_9BACI</name>
<organism evidence="3 4">
    <name type="scientific">Bacillus mesophilum</name>
    <dbReference type="NCBI Taxonomy" id="1071718"/>
    <lineage>
        <taxon>Bacteria</taxon>
        <taxon>Bacillati</taxon>
        <taxon>Bacillota</taxon>
        <taxon>Bacilli</taxon>
        <taxon>Bacillales</taxon>
        <taxon>Bacillaceae</taxon>
        <taxon>Bacillus</taxon>
    </lineage>
</organism>
<gene>
    <name evidence="3" type="ORF">F7732_14720</name>
</gene>
<feature type="active site" description="Proton donor/acceptor" evidence="2">
    <location>
        <position position="108"/>
    </location>
</feature>
<dbReference type="NCBIfam" id="NF033746">
    <property type="entry name" value="class_D_sortase"/>
    <property type="match status" value="1"/>
</dbReference>